<name>I7KHH6_9LACO</name>
<keyword evidence="3" id="KW-0812">Transmembrane</keyword>
<dbReference type="GeneID" id="82847359"/>
<evidence type="ECO:0000256" key="3">
    <source>
        <dbReference type="SAM" id="Phobius"/>
    </source>
</evidence>
<proteinExistence type="inferred from homology"/>
<evidence type="ECO:0000256" key="1">
    <source>
        <dbReference type="ARBA" id="ARBA00010266"/>
    </source>
</evidence>
<dbReference type="EC" id="3.5.1.28" evidence="5"/>
<dbReference type="InterPro" id="IPR051056">
    <property type="entry name" value="Glycosyl_Hydrolase_73"/>
</dbReference>
<dbReference type="OrthoDB" id="977752at2"/>
<dbReference type="GO" id="GO:0004040">
    <property type="term" value="F:amidase activity"/>
    <property type="evidence" value="ECO:0007669"/>
    <property type="project" value="InterPro"/>
</dbReference>
<dbReference type="GO" id="GO:0008745">
    <property type="term" value="F:N-acetylmuramoyl-L-alanine amidase activity"/>
    <property type="evidence" value="ECO:0007669"/>
    <property type="project" value="UniProtKB-EC"/>
</dbReference>
<dbReference type="Gene3D" id="4.10.80.30">
    <property type="entry name" value="DNA polymerase, domain 6"/>
    <property type="match status" value="1"/>
</dbReference>
<dbReference type="Pfam" id="PF01832">
    <property type="entry name" value="Glucosaminidase"/>
    <property type="match status" value="1"/>
</dbReference>
<evidence type="ECO:0000259" key="4">
    <source>
        <dbReference type="SMART" id="SM00047"/>
    </source>
</evidence>
<dbReference type="RefSeq" id="WP_008471127.1">
    <property type="nucleotide sequence ID" value="NZ_AYZP01000009.1"/>
</dbReference>
<evidence type="ECO:0000256" key="2">
    <source>
        <dbReference type="ARBA" id="ARBA00022801"/>
    </source>
</evidence>
<sequence length="207" mass="23600">MPKRSRQNKANLLLLKVFAFAIVFVVLMAGLYYRHQINVQQIQQQELLKQRAMQSRQNFVKVIAPIAQAEDKPYGILPSVTIAQACLESNYGQSDLAKKYNNLFGVKGTDPNTSQVMTTQEFVNGHWETIHGRFQIYDSYQASIHAHTMLFVNGTSWNSKQYQHVLAAKDYRSQAKALEIDGYATDPGYANKVVSIIEQYNLTQYDN</sequence>
<feature type="transmembrane region" description="Helical" evidence="3">
    <location>
        <begin position="12"/>
        <end position="33"/>
    </location>
</feature>
<dbReference type="InterPro" id="IPR002901">
    <property type="entry name" value="MGlyc_endo_b_GlcNAc-like_dom"/>
</dbReference>
<reference evidence="5 6" key="1">
    <citation type="submission" date="2012-06" db="EMBL/GenBank/DDBJ databases">
        <title>Draft Genome Sequence of Lactobacillus hominis Strain CRBIP 24.179T, isolated from human intestine.</title>
        <authorList>
            <person name="Cousin S."/>
            <person name="Ma L."/>
            <person name="Bizet C."/>
            <person name="Loux V."/>
            <person name="Bouchier C."/>
            <person name="Clermont D."/>
            <person name="Creno S."/>
        </authorList>
    </citation>
    <scope>NUCLEOTIDE SEQUENCE [LARGE SCALE GENOMIC DNA]</scope>
    <source>
        <strain evidence="6">CRBIP 24.179T</strain>
    </source>
</reference>
<organism evidence="5 6">
    <name type="scientific">Lactobacillus hominis DSM 23910 = CRBIP 24.179</name>
    <dbReference type="NCBI Taxonomy" id="1423758"/>
    <lineage>
        <taxon>Bacteria</taxon>
        <taxon>Bacillati</taxon>
        <taxon>Bacillota</taxon>
        <taxon>Bacilli</taxon>
        <taxon>Lactobacillales</taxon>
        <taxon>Lactobacillaceae</taxon>
        <taxon>Lactobacillus</taxon>
    </lineage>
</organism>
<dbReference type="AlphaFoldDB" id="I7KHH6"/>
<evidence type="ECO:0000313" key="5">
    <source>
        <dbReference type="EMBL" id="CCI82135.1"/>
    </source>
</evidence>
<dbReference type="PANTHER" id="PTHR33308:SF10">
    <property type="entry name" value="EXO-GLUCOSAMINIDASE LYTG"/>
    <property type="match status" value="1"/>
</dbReference>
<dbReference type="eggNOG" id="COG1705">
    <property type="taxonomic scope" value="Bacteria"/>
</dbReference>
<dbReference type="SMART" id="SM00047">
    <property type="entry name" value="LYZ2"/>
    <property type="match status" value="1"/>
</dbReference>
<dbReference type="PRINTS" id="PR01002">
    <property type="entry name" value="FLGFLGJ"/>
</dbReference>
<dbReference type="Gene3D" id="1.10.530.10">
    <property type="match status" value="1"/>
</dbReference>
<protein>
    <submittedName>
        <fullName evidence="5">N-acetylmuramoyl-L-alanine amidase</fullName>
        <ecNumber evidence="5">3.5.1.28</ecNumber>
    </submittedName>
</protein>
<keyword evidence="6" id="KW-1185">Reference proteome</keyword>
<dbReference type="PANTHER" id="PTHR33308">
    <property type="entry name" value="PEPTIDOGLYCAN HYDROLASE FLGJ"/>
    <property type="match status" value="1"/>
</dbReference>
<evidence type="ECO:0000313" key="6">
    <source>
        <dbReference type="Proteomes" id="UP000009320"/>
    </source>
</evidence>
<dbReference type="Proteomes" id="UP000009320">
    <property type="component" value="Unassembled WGS sequence"/>
</dbReference>
<comment type="similarity">
    <text evidence="1">Belongs to the glycosyl hydrolase 73 family.</text>
</comment>
<dbReference type="EMBL" id="CAKE01000015">
    <property type="protein sequence ID" value="CCI82135.1"/>
    <property type="molecule type" value="Genomic_DNA"/>
</dbReference>
<comment type="caution">
    <text evidence="5">The sequence shown here is derived from an EMBL/GenBank/DDBJ whole genome shotgun (WGS) entry which is preliminary data.</text>
</comment>
<keyword evidence="3" id="KW-1133">Transmembrane helix</keyword>
<feature type="domain" description="Mannosyl-glycoprotein endo-beta-N-acetylglucosamidase-like" evidence="4">
    <location>
        <begin position="49"/>
        <end position="206"/>
    </location>
</feature>
<gene>
    <name evidence="5" type="ORF">BN55_02195</name>
</gene>
<dbReference type="STRING" id="1423758.FC41_GL001858"/>
<accession>I7KHH6</accession>
<keyword evidence="2 5" id="KW-0378">Hydrolase</keyword>
<keyword evidence="3" id="KW-0472">Membrane</keyword>